<protein>
    <submittedName>
        <fullName evidence="7">Solute carrier family 38 member 8</fullName>
    </submittedName>
</protein>
<evidence type="ECO:0000313" key="8">
    <source>
        <dbReference type="Proteomes" id="UP000261540"/>
    </source>
</evidence>
<accession>A0A3B3R3E7</accession>
<organism evidence="7 8">
    <name type="scientific">Paramormyrops kingsleyae</name>
    <dbReference type="NCBI Taxonomy" id="1676925"/>
    <lineage>
        <taxon>Eukaryota</taxon>
        <taxon>Metazoa</taxon>
        <taxon>Chordata</taxon>
        <taxon>Craniata</taxon>
        <taxon>Vertebrata</taxon>
        <taxon>Euteleostomi</taxon>
        <taxon>Actinopterygii</taxon>
        <taxon>Neopterygii</taxon>
        <taxon>Teleostei</taxon>
        <taxon>Osteoglossocephala</taxon>
        <taxon>Osteoglossomorpha</taxon>
        <taxon>Osteoglossiformes</taxon>
        <taxon>Mormyridae</taxon>
        <taxon>Paramormyrops</taxon>
    </lineage>
</organism>
<feature type="transmembrane region" description="Helical" evidence="5">
    <location>
        <begin position="55"/>
        <end position="76"/>
    </location>
</feature>
<feature type="transmembrane region" description="Helical" evidence="5">
    <location>
        <begin position="183"/>
        <end position="202"/>
    </location>
</feature>
<evidence type="ECO:0000259" key="6">
    <source>
        <dbReference type="Pfam" id="PF01490"/>
    </source>
</evidence>
<evidence type="ECO:0000313" key="7">
    <source>
        <dbReference type="Ensembl" id="ENSPKIP00000013287.1"/>
    </source>
</evidence>
<keyword evidence="3 5" id="KW-1133">Transmembrane helix</keyword>
<dbReference type="Ensembl" id="ENSPKIT00000037706.1">
    <property type="protein sequence ID" value="ENSPKIP00000013287.1"/>
    <property type="gene ID" value="ENSPKIG00000000773.1"/>
</dbReference>
<reference evidence="7" key="1">
    <citation type="submission" date="2025-08" db="UniProtKB">
        <authorList>
            <consortium name="Ensembl"/>
        </authorList>
    </citation>
    <scope>IDENTIFICATION</scope>
</reference>
<feature type="transmembrane region" description="Helical" evidence="5">
    <location>
        <begin position="103"/>
        <end position="123"/>
    </location>
</feature>
<feature type="transmembrane region" description="Helical" evidence="5">
    <location>
        <begin position="341"/>
        <end position="358"/>
    </location>
</feature>
<feature type="domain" description="Amino acid transporter transmembrane" evidence="6">
    <location>
        <begin position="28"/>
        <end position="424"/>
    </location>
</feature>
<evidence type="ECO:0000256" key="1">
    <source>
        <dbReference type="ARBA" id="ARBA00004141"/>
    </source>
</evidence>
<evidence type="ECO:0000256" key="4">
    <source>
        <dbReference type="ARBA" id="ARBA00023136"/>
    </source>
</evidence>
<dbReference type="PANTHER" id="PTHR22950:SF226">
    <property type="entry name" value="SODIUM-COUPLED NEUTRAL AMINO ACID TRANSPORTER 8-RELATED"/>
    <property type="match status" value="1"/>
</dbReference>
<keyword evidence="8" id="KW-1185">Reference proteome</keyword>
<dbReference type="STRING" id="1676925.ENSPKIP00000013287"/>
<dbReference type="Pfam" id="PF01490">
    <property type="entry name" value="Aa_trans"/>
    <property type="match status" value="1"/>
</dbReference>
<name>A0A3B3R3E7_9TELE</name>
<reference evidence="7" key="2">
    <citation type="submission" date="2025-09" db="UniProtKB">
        <authorList>
            <consortium name="Ensembl"/>
        </authorList>
    </citation>
    <scope>IDENTIFICATION</scope>
</reference>
<dbReference type="Proteomes" id="UP000261540">
    <property type="component" value="Unplaced"/>
</dbReference>
<comment type="subcellular location">
    <subcellularLocation>
        <location evidence="1">Membrane</location>
        <topology evidence="1">Multi-pass membrane protein</topology>
    </subcellularLocation>
</comment>
<evidence type="ECO:0000256" key="5">
    <source>
        <dbReference type="SAM" id="Phobius"/>
    </source>
</evidence>
<dbReference type="GeneTree" id="ENSGT00940000157764"/>
<dbReference type="AlphaFoldDB" id="A0A3B3R3E7"/>
<sequence>MEELAWESISLLGEAAPRTDAPRLGSAAAAFIMLKSALGAGLLSFPWAFHKAGGVSAAIGVEMASLVFLISGLVILGHASSASGQSTYQGVVRQLCGGAAGRLCDGCFLFNLFMISVAFLVVMQDHLEKLSHSLHMTIQGSSEMEAPNRWYTDHRLALSALCLLVILPLSLPKGIGFQKYTSVLGTLAAAYLTVAVVVRYYLREEPTASPQFGGSVNSWPSTLSVMPTICFGFQCHEAAVAIYSSLENKALPHWALISVVSMLLCLFIYSLTGIFGYMTFGEDVAADILMSYPGDDLVMIVARLLFGVSIITVYPITLLLGRSVLPDLLSCTWACEKRAHVGFTVAWIASTLLVAVLVPDISDIISVIGGISAFFIFIFPGLCLMFSMQSVPVSPMTRVALTSWGTVTLLCGVFIFGQSTAIAIMDLLAKF</sequence>
<feature type="transmembrane region" description="Helical" evidence="5">
    <location>
        <begin position="399"/>
        <end position="425"/>
    </location>
</feature>
<evidence type="ECO:0000256" key="3">
    <source>
        <dbReference type="ARBA" id="ARBA00022989"/>
    </source>
</evidence>
<feature type="transmembrane region" description="Helical" evidence="5">
    <location>
        <begin position="255"/>
        <end position="277"/>
    </location>
</feature>
<keyword evidence="2 5" id="KW-0812">Transmembrane</keyword>
<dbReference type="OrthoDB" id="438545at2759"/>
<feature type="transmembrane region" description="Helical" evidence="5">
    <location>
        <begin position="154"/>
        <end position="171"/>
    </location>
</feature>
<proteinExistence type="predicted"/>
<dbReference type="GO" id="GO:0015179">
    <property type="term" value="F:L-amino acid transmembrane transporter activity"/>
    <property type="evidence" value="ECO:0007669"/>
    <property type="project" value="TreeGrafter"/>
</dbReference>
<feature type="transmembrane region" description="Helical" evidence="5">
    <location>
        <begin position="364"/>
        <end position="387"/>
    </location>
</feature>
<dbReference type="GO" id="GO:0016020">
    <property type="term" value="C:membrane"/>
    <property type="evidence" value="ECO:0007669"/>
    <property type="project" value="UniProtKB-SubCell"/>
</dbReference>
<feature type="transmembrane region" description="Helical" evidence="5">
    <location>
        <begin position="27"/>
        <end position="49"/>
    </location>
</feature>
<dbReference type="InterPro" id="IPR013057">
    <property type="entry name" value="AA_transpt_TM"/>
</dbReference>
<feature type="transmembrane region" description="Helical" evidence="5">
    <location>
        <begin position="297"/>
        <end position="320"/>
    </location>
</feature>
<keyword evidence="4 5" id="KW-0472">Membrane</keyword>
<dbReference type="PANTHER" id="PTHR22950">
    <property type="entry name" value="AMINO ACID TRANSPORTER"/>
    <property type="match status" value="1"/>
</dbReference>
<evidence type="ECO:0000256" key="2">
    <source>
        <dbReference type="ARBA" id="ARBA00022692"/>
    </source>
</evidence>